<proteinExistence type="predicted"/>
<evidence type="ECO:0000313" key="3">
    <source>
        <dbReference type="Proteomes" id="UP000799437"/>
    </source>
</evidence>
<dbReference type="EMBL" id="ML996580">
    <property type="protein sequence ID" value="KAF2754373.1"/>
    <property type="molecule type" value="Genomic_DNA"/>
</dbReference>
<evidence type="ECO:0000256" key="1">
    <source>
        <dbReference type="SAM" id="MobiDB-lite"/>
    </source>
</evidence>
<protein>
    <submittedName>
        <fullName evidence="2">Uncharacterized protein</fullName>
    </submittedName>
</protein>
<dbReference type="GeneID" id="54480272"/>
<dbReference type="Proteomes" id="UP000799437">
    <property type="component" value="Unassembled WGS sequence"/>
</dbReference>
<dbReference type="RefSeq" id="XP_033596824.1">
    <property type="nucleotide sequence ID" value="XM_033739218.1"/>
</dbReference>
<dbReference type="OrthoDB" id="2549237at2759"/>
<name>A0A6A6VVW0_9PEZI</name>
<accession>A0A6A6VVW0</accession>
<gene>
    <name evidence="2" type="ORF">EJ05DRAFT_139577</name>
</gene>
<feature type="region of interest" description="Disordered" evidence="1">
    <location>
        <begin position="1143"/>
        <end position="1162"/>
    </location>
</feature>
<sequence>MDNTQLRRLTSAQTAASLRQHRTTLSDDAVSTHLLRSIESQALAPSILSTWLTITQSPALVATCLSTSFSAAVRAAAVKSLGRLWRGRQWRTLWAALGGTRGLLEHMAEMSVVEVKAVAKALGRMSPVDGDARARQVVVTELFKALHPRYYGDVPIRSADARDLTHQYRVLIAACTSEFVEQYFRAHGDALGLLHKTARRQLLNNHYEVVGRMIDETLFGGRERLVRDPARYIDAIVESGSHEPSPVPGLSGPSYYLFSLFRRLAQSDSDLPPGFSLVRNVLAPLLRRAHKLSPEVKLTIIDLAIRYLSIHPKERDCLVLAGHDKGSLIWHVVTHWGKDPENFDSRLSSILRTTNRNNDHDLLSRYHELLGLVPRDRRYTLLQTLFLQNPVKSLSLHRLDDLAKLATTRWPVKMFLDMPPSDAVPLLKRLSDIHTKQDFLVPPPGTIHQSCTHAYQGIPLACQRVDSEVLLCALRRGRDYELAKELVDARCKLASAARDQPVRAFEAKAALLLAAASGSIALLGDTLAWARRLSRDPLTAKTIFGADVLLRPEAVRTLSGLPFDSTGSLDLGGAEHTLILAEIKSSAAKANEVLMQLLDLAVSAIREPSFSSGDWEAVRATFEYVAWERIKQACHVKRCLALADEQLYDALFKSTLSTLLRAEEIGLAESNKALEFNGAFGPASVGYRFLDLQDLGDTPAAAYTFIDELAKARDALWREHRASITPAVVALPSPWPRGLPLQCLIRPFDIAVPAADGHTPYIADRAKSIVFADPSLMMASAPGDDDKDRELKETIGCFIDAYGIALKIYVDQAPSKSARVERCAAAVNHLLDNFRRGPHDAATSHEAAPDAEFLRLCGYVSEHLPLELLCEALQKDTEDFEPVSRPYNYPLIPEDADPNVQDEWDPNELKPADTKSKPVTELVNLDYFLEAGRLNAFWYTDIFAESLTPEIFTAAVSFPTVFESRGTKAKAHLVREAQIAVSLLYLDAMGKGSPRVLASAFPSPDDARFPPLFLSIDFLGKTTEHDKALHSLAELRCLRAVPPSLLAQLVSSAWSQYLSMSKADSKIYLRERVAYQLLRLLTLSDAPQLASSLILRAVLDHPDASSWHRLVLSPRFLRRMSASRVRAFMASFADEIRQKLALQSKSNSKPDAGTGDEAQPAQKAPAVKVTTVKYLAQLLDRSNFIAPRFALDLLGGLFEDARHIDIRTAIVESLLGMLRANTGVVDRAFAERILDVLERVVPVAASLDERKPLSDQEMLDAEDRLELPTVWSEGQRFDINRPPILDLLVGFDASGSWLGDVYMQRIIVPVIEQSCENNARWLRMFAKSTGFLAFAELPALPVKPGILRKALSMPGAKPFSLVERQHAFVMLNLKPPSALRDDINKLHADKVRKSAAGLHALSLVDRKLAALEADDFWVPCSLFSSLKYDGLEHDAACKRLYDLALEEAQSVIFDHGGKDLRAWNMLTSGIKTRFGSLAAGSGTSCPWQYDSRSDQRTRSQATMWTYGRPWIDRVLSLIEHLRDNDDAWKSNPDRTPKLLPPTLAMRLHTLVINRLAGPHQTIKERQLGFADLIVRLIDRVLEYPQYWDQYPLVQSAAQQIDVSDYAFVAHAIATHDPSRTPLSTEQALEPWLQPSCSHPATKASKPDINNPDRALYMRIDVAQMLIRRCTGGVREDGDVCLVVDLLDALQDG</sequence>
<reference evidence="2" key="1">
    <citation type="journal article" date="2020" name="Stud. Mycol.">
        <title>101 Dothideomycetes genomes: a test case for predicting lifestyles and emergence of pathogens.</title>
        <authorList>
            <person name="Haridas S."/>
            <person name="Albert R."/>
            <person name="Binder M."/>
            <person name="Bloem J."/>
            <person name="Labutti K."/>
            <person name="Salamov A."/>
            <person name="Andreopoulos B."/>
            <person name="Baker S."/>
            <person name="Barry K."/>
            <person name="Bills G."/>
            <person name="Bluhm B."/>
            <person name="Cannon C."/>
            <person name="Castanera R."/>
            <person name="Culley D."/>
            <person name="Daum C."/>
            <person name="Ezra D."/>
            <person name="Gonzalez J."/>
            <person name="Henrissat B."/>
            <person name="Kuo A."/>
            <person name="Liang C."/>
            <person name="Lipzen A."/>
            <person name="Lutzoni F."/>
            <person name="Magnuson J."/>
            <person name="Mondo S."/>
            <person name="Nolan M."/>
            <person name="Ohm R."/>
            <person name="Pangilinan J."/>
            <person name="Park H.-J."/>
            <person name="Ramirez L."/>
            <person name="Alfaro M."/>
            <person name="Sun H."/>
            <person name="Tritt A."/>
            <person name="Yoshinaga Y."/>
            <person name="Zwiers L.-H."/>
            <person name="Turgeon B."/>
            <person name="Goodwin S."/>
            <person name="Spatafora J."/>
            <person name="Crous P."/>
            <person name="Grigoriev I."/>
        </authorList>
    </citation>
    <scope>NUCLEOTIDE SEQUENCE</scope>
    <source>
        <strain evidence="2">CBS 121739</strain>
    </source>
</reference>
<evidence type="ECO:0000313" key="2">
    <source>
        <dbReference type="EMBL" id="KAF2754373.1"/>
    </source>
</evidence>
<organism evidence="2 3">
    <name type="scientific">Pseudovirgaria hyperparasitica</name>
    <dbReference type="NCBI Taxonomy" id="470096"/>
    <lineage>
        <taxon>Eukaryota</taxon>
        <taxon>Fungi</taxon>
        <taxon>Dikarya</taxon>
        <taxon>Ascomycota</taxon>
        <taxon>Pezizomycotina</taxon>
        <taxon>Dothideomycetes</taxon>
        <taxon>Dothideomycetes incertae sedis</taxon>
        <taxon>Acrospermales</taxon>
        <taxon>Acrospermaceae</taxon>
        <taxon>Pseudovirgaria</taxon>
    </lineage>
</organism>
<keyword evidence="3" id="KW-1185">Reference proteome</keyword>